<name>A0A346A209_9HYPH</name>
<dbReference type="InterPro" id="IPR038444">
    <property type="entry name" value="DUF465_sf"/>
</dbReference>
<feature type="coiled-coil region" evidence="1">
    <location>
        <begin position="7"/>
        <end position="55"/>
    </location>
</feature>
<protein>
    <submittedName>
        <fullName evidence="2">DUF465 domain-containing protein</fullName>
    </submittedName>
</protein>
<dbReference type="InterPro" id="IPR007420">
    <property type="entry name" value="DUF465"/>
</dbReference>
<keyword evidence="3" id="KW-1185">Reference proteome</keyword>
<dbReference type="AlphaFoldDB" id="A0A346A209"/>
<accession>A0A346A209</accession>
<evidence type="ECO:0000256" key="1">
    <source>
        <dbReference type="SAM" id="Coils"/>
    </source>
</evidence>
<dbReference type="Proteomes" id="UP000254889">
    <property type="component" value="Chromosome"/>
</dbReference>
<dbReference type="RefSeq" id="WP_115693585.1">
    <property type="nucleotide sequence ID" value="NZ_CP031417.1"/>
</dbReference>
<dbReference type="EMBL" id="CP031417">
    <property type="protein sequence ID" value="AXK83206.1"/>
    <property type="molecule type" value="Genomic_DNA"/>
</dbReference>
<evidence type="ECO:0000313" key="2">
    <source>
        <dbReference type="EMBL" id="AXK83206.1"/>
    </source>
</evidence>
<dbReference type="Gene3D" id="6.10.280.50">
    <property type="match status" value="1"/>
</dbReference>
<dbReference type="KEGG" id="ptaw:DW352_23415"/>
<gene>
    <name evidence="2" type="ORF">DW352_23415</name>
</gene>
<organism evidence="2 3">
    <name type="scientific">Pseudolabrys taiwanensis</name>
    <dbReference type="NCBI Taxonomy" id="331696"/>
    <lineage>
        <taxon>Bacteria</taxon>
        <taxon>Pseudomonadati</taxon>
        <taxon>Pseudomonadota</taxon>
        <taxon>Alphaproteobacteria</taxon>
        <taxon>Hyphomicrobiales</taxon>
        <taxon>Xanthobacteraceae</taxon>
        <taxon>Pseudolabrys</taxon>
    </lineage>
</organism>
<sequence>MSMQSHLAELEKRHKALEVEINDCLAHPAVDDLKVVELKRKKLLVKDEIARLRINVYASVH</sequence>
<reference evidence="2 3" key="1">
    <citation type="submission" date="2018-07" db="EMBL/GenBank/DDBJ databases">
        <authorList>
            <person name="Quirk P.G."/>
            <person name="Krulwich T.A."/>
        </authorList>
    </citation>
    <scope>NUCLEOTIDE SEQUENCE [LARGE SCALE GENOMIC DNA]</scope>
    <source>
        <strain evidence="2 3">CC-BB4</strain>
    </source>
</reference>
<dbReference type="Pfam" id="PF04325">
    <property type="entry name" value="DUF465"/>
    <property type="match status" value="1"/>
</dbReference>
<proteinExistence type="predicted"/>
<keyword evidence="1" id="KW-0175">Coiled coil</keyword>
<evidence type="ECO:0000313" key="3">
    <source>
        <dbReference type="Proteomes" id="UP000254889"/>
    </source>
</evidence>